<reference evidence="1" key="3">
    <citation type="submission" date="2025-09" db="UniProtKB">
        <authorList>
            <consortium name="Ensembl"/>
        </authorList>
    </citation>
    <scope>IDENTIFICATION</scope>
</reference>
<evidence type="ECO:0008006" key="3">
    <source>
        <dbReference type="Google" id="ProtNLM"/>
    </source>
</evidence>
<dbReference type="GeneTree" id="ENSGT00940000156667"/>
<protein>
    <recommendedName>
        <fullName evidence="3">UBZ4-type domain-containing protein</fullName>
    </recommendedName>
</protein>
<accession>H2ZFN4</accession>
<dbReference type="Gene3D" id="3.30.160.60">
    <property type="entry name" value="Classic Zinc Finger"/>
    <property type="match status" value="1"/>
</dbReference>
<evidence type="ECO:0000313" key="2">
    <source>
        <dbReference type="Proteomes" id="UP000007875"/>
    </source>
</evidence>
<sequence>QLGNITLLNQHLDKCLLSNEDKISTGHAQDCTVIVENNTNPSVQESCSKKPYTTVENSIKPVSENETQIFICPICNKSFDASNTSLHQFNCHMDTCLSHGAIRDLLKADNEDSFKRPCPNNNFNENISKRRKVVSKIKPKQGIIKFFER</sequence>
<dbReference type="AlphaFoldDB" id="H2ZFN4"/>
<dbReference type="Proteomes" id="UP000007875">
    <property type="component" value="Unassembled WGS sequence"/>
</dbReference>
<reference evidence="1" key="2">
    <citation type="submission" date="2025-08" db="UniProtKB">
        <authorList>
            <consortium name="Ensembl"/>
        </authorList>
    </citation>
    <scope>IDENTIFICATION</scope>
</reference>
<reference evidence="2" key="1">
    <citation type="submission" date="2003-08" db="EMBL/GenBank/DDBJ databases">
        <authorList>
            <person name="Birren B."/>
            <person name="Nusbaum C."/>
            <person name="Abebe A."/>
            <person name="Abouelleil A."/>
            <person name="Adekoya E."/>
            <person name="Ait-zahra M."/>
            <person name="Allen N."/>
            <person name="Allen T."/>
            <person name="An P."/>
            <person name="Anderson M."/>
            <person name="Anderson S."/>
            <person name="Arachchi H."/>
            <person name="Armbruster J."/>
            <person name="Bachantsang P."/>
            <person name="Baldwin J."/>
            <person name="Barry A."/>
            <person name="Bayul T."/>
            <person name="Blitshsteyn B."/>
            <person name="Bloom T."/>
            <person name="Blye J."/>
            <person name="Boguslavskiy L."/>
            <person name="Borowsky M."/>
            <person name="Boukhgalter B."/>
            <person name="Brunache A."/>
            <person name="Butler J."/>
            <person name="Calixte N."/>
            <person name="Calvo S."/>
            <person name="Camarata J."/>
            <person name="Campo K."/>
            <person name="Chang J."/>
            <person name="Cheshatsang Y."/>
            <person name="Citroen M."/>
            <person name="Collymore A."/>
            <person name="Considine T."/>
            <person name="Cook A."/>
            <person name="Cooke P."/>
            <person name="Corum B."/>
            <person name="Cuomo C."/>
            <person name="David R."/>
            <person name="Dawoe T."/>
            <person name="Degray S."/>
            <person name="Dodge S."/>
            <person name="Dooley K."/>
            <person name="Dorje P."/>
            <person name="Dorjee K."/>
            <person name="Dorris L."/>
            <person name="Duffey N."/>
            <person name="Dupes A."/>
            <person name="Elkins T."/>
            <person name="Engels R."/>
            <person name="Erickson J."/>
            <person name="Farina A."/>
            <person name="Faro S."/>
            <person name="Ferreira P."/>
            <person name="Fischer H."/>
            <person name="Fitzgerald M."/>
            <person name="Foley K."/>
            <person name="Gage D."/>
            <person name="Galagan J."/>
            <person name="Gearin G."/>
            <person name="Gnerre S."/>
            <person name="Gnirke A."/>
            <person name="Goyette A."/>
            <person name="Graham J."/>
            <person name="Grandbois E."/>
            <person name="Gyaltsen K."/>
            <person name="Hafez N."/>
            <person name="Hagopian D."/>
            <person name="Hagos B."/>
            <person name="Hall J."/>
            <person name="Hatcher B."/>
            <person name="Heller A."/>
            <person name="Higgins H."/>
            <person name="Honan T."/>
            <person name="Horn A."/>
            <person name="Houde N."/>
            <person name="Hughes L."/>
            <person name="Hulme W."/>
            <person name="Husby E."/>
            <person name="Iliev I."/>
            <person name="Jaffe D."/>
            <person name="Jones C."/>
            <person name="Kamal M."/>
            <person name="Kamat A."/>
            <person name="Kamvysselis M."/>
            <person name="Karlsson E."/>
            <person name="Kells C."/>
            <person name="Kieu A."/>
            <person name="Kisner P."/>
            <person name="Kodira C."/>
            <person name="Kulbokas E."/>
            <person name="Labutti K."/>
            <person name="Lama D."/>
            <person name="Landers T."/>
            <person name="Leger J."/>
            <person name="Levine S."/>
            <person name="Lewis D."/>
            <person name="Lewis T."/>
            <person name="Lindblad-toh K."/>
            <person name="Liu X."/>
            <person name="Lokyitsang T."/>
            <person name="Lokyitsang Y."/>
            <person name="Lucien O."/>
            <person name="Lui A."/>
            <person name="Ma L.J."/>
            <person name="Mabbitt R."/>
            <person name="Macdonald J."/>
            <person name="Maclean C."/>
            <person name="Major J."/>
            <person name="Manning J."/>
            <person name="Marabella R."/>
            <person name="Maru K."/>
            <person name="Matthews C."/>
            <person name="Mauceli E."/>
            <person name="Mccarthy M."/>
            <person name="Mcdonough S."/>
            <person name="Mcghee T."/>
            <person name="Meldrim J."/>
            <person name="Meneus L."/>
            <person name="Mesirov J."/>
            <person name="Mihalev A."/>
            <person name="Mihova T."/>
            <person name="Mikkelsen T."/>
            <person name="Mlenga V."/>
            <person name="Moru K."/>
            <person name="Mozes J."/>
            <person name="Mulrain L."/>
            <person name="Munson G."/>
            <person name="Naylor J."/>
            <person name="Newes C."/>
            <person name="Nguyen C."/>
            <person name="Nguyen N."/>
            <person name="Nguyen T."/>
            <person name="Nicol R."/>
            <person name="Nielsen C."/>
            <person name="Nizzari M."/>
            <person name="Norbu C."/>
            <person name="Norbu N."/>
            <person name="O'donnell P."/>
            <person name="Okoawo O."/>
            <person name="O'leary S."/>
            <person name="Omotosho B."/>
            <person name="O'neill K."/>
            <person name="Osman S."/>
            <person name="Parker S."/>
            <person name="Perrin D."/>
            <person name="Phunkhang P."/>
            <person name="Piqani B."/>
            <person name="Purcell S."/>
            <person name="Rachupka T."/>
            <person name="Ramasamy U."/>
            <person name="Rameau R."/>
            <person name="Ray V."/>
            <person name="Raymond C."/>
            <person name="Retta R."/>
            <person name="Richardson S."/>
            <person name="Rise C."/>
            <person name="Rodriguez J."/>
            <person name="Rogers J."/>
            <person name="Rogov P."/>
            <person name="Rutman M."/>
            <person name="Schupbach R."/>
            <person name="Seaman C."/>
            <person name="Settipalli S."/>
            <person name="Sharpe T."/>
            <person name="Sheridan J."/>
            <person name="Sherpa N."/>
            <person name="Shi J."/>
            <person name="Smirnov S."/>
            <person name="Smith C."/>
            <person name="Sougnez C."/>
            <person name="Spencer B."/>
            <person name="Stalker J."/>
            <person name="Stange-thomann N."/>
            <person name="Stavropoulos S."/>
            <person name="Stetson K."/>
            <person name="Stone C."/>
            <person name="Stone S."/>
            <person name="Stubbs M."/>
            <person name="Talamas J."/>
            <person name="Tchuinga P."/>
            <person name="Tenzing P."/>
            <person name="Tesfaye S."/>
            <person name="Theodore J."/>
            <person name="Thoulutsang Y."/>
            <person name="Topham K."/>
            <person name="Towey S."/>
            <person name="Tsamla T."/>
            <person name="Tsomo N."/>
            <person name="Vallee D."/>
            <person name="Vassiliev H."/>
            <person name="Venkataraman V."/>
            <person name="Vinson J."/>
            <person name="Vo A."/>
            <person name="Wade C."/>
            <person name="Wang S."/>
            <person name="Wangchuk T."/>
            <person name="Wangdi T."/>
            <person name="Whittaker C."/>
            <person name="Wilkinson J."/>
            <person name="Wu Y."/>
            <person name="Wyman D."/>
            <person name="Yadav S."/>
            <person name="Yang S."/>
            <person name="Yang X."/>
            <person name="Yeager S."/>
            <person name="Yee E."/>
            <person name="Young G."/>
            <person name="Zainoun J."/>
            <person name="Zembeck L."/>
            <person name="Zimmer A."/>
            <person name="Zody M."/>
            <person name="Lander E."/>
        </authorList>
    </citation>
    <scope>NUCLEOTIDE SEQUENCE [LARGE SCALE GENOMIC DNA]</scope>
</reference>
<keyword evidence="2" id="KW-1185">Reference proteome</keyword>
<dbReference type="Ensembl" id="ENSCSAVT00000016581.1">
    <property type="protein sequence ID" value="ENSCSAVP00000016400.1"/>
    <property type="gene ID" value="ENSCSAVG00000009651.1"/>
</dbReference>
<dbReference type="HOGENOM" id="CLU_1753769_0_0_1"/>
<evidence type="ECO:0000313" key="1">
    <source>
        <dbReference type="Ensembl" id="ENSCSAVP00000016400.1"/>
    </source>
</evidence>
<organism evidence="1 2">
    <name type="scientific">Ciona savignyi</name>
    <name type="common">Pacific transparent sea squirt</name>
    <dbReference type="NCBI Taxonomy" id="51511"/>
    <lineage>
        <taxon>Eukaryota</taxon>
        <taxon>Metazoa</taxon>
        <taxon>Chordata</taxon>
        <taxon>Tunicata</taxon>
        <taxon>Ascidiacea</taxon>
        <taxon>Phlebobranchia</taxon>
        <taxon>Cionidae</taxon>
        <taxon>Ciona</taxon>
    </lineage>
</organism>
<proteinExistence type="predicted"/>
<name>H2ZFN4_CIOSA</name>